<name>A0A550JF85_9BACT</name>
<dbReference type="Proteomes" id="UP000317155">
    <property type="component" value="Unassembled WGS sequence"/>
</dbReference>
<evidence type="ECO:0008006" key="3">
    <source>
        <dbReference type="Google" id="ProtNLM"/>
    </source>
</evidence>
<sequence length="251" mass="27266">MEGFLTTVKETVNPATQAVGVNLVRDAETLAGQKIRLRDKHLAVCQQIAYSRYYGWSTWCTAETSHCVLGAAATGLVAPPERVLSGAVNCSVYQKDELAARSMQQSMPRLSERIAGVLTYPLSRPLAGMEPDLVVLYVNGAQAMRFIQAFLYHQGGEFVMKSSGDAGVCARGIAQVAKTGEPVIEIPCLGDRRFAMTQDHELIVGIPAGWLERTAEGLAATHKAGIRYPIPFQIPERCELPPTFTTGAEDR</sequence>
<dbReference type="AlphaFoldDB" id="A0A550JF85"/>
<evidence type="ECO:0000313" key="1">
    <source>
        <dbReference type="EMBL" id="TRO81862.1"/>
    </source>
</evidence>
<comment type="caution">
    <text evidence="1">The sequence shown here is derived from an EMBL/GenBank/DDBJ whole genome shotgun (WGS) entry which is preliminary data.</text>
</comment>
<dbReference type="PANTHER" id="PTHR37954:SF3">
    <property type="entry name" value="DUF169 DOMAIN-CONTAINING PROTEIN"/>
    <property type="match status" value="1"/>
</dbReference>
<evidence type="ECO:0000313" key="2">
    <source>
        <dbReference type="Proteomes" id="UP000317155"/>
    </source>
</evidence>
<proteinExistence type="predicted"/>
<protein>
    <recommendedName>
        <fullName evidence="3">DUF169 domain-containing protein</fullName>
    </recommendedName>
</protein>
<keyword evidence="2" id="KW-1185">Reference proteome</keyword>
<dbReference type="RefSeq" id="WP_092057689.1">
    <property type="nucleotide sequence ID" value="NZ_FOJJ01000037.1"/>
</dbReference>
<dbReference type="PANTHER" id="PTHR37954">
    <property type="entry name" value="BLL4979 PROTEIN"/>
    <property type="match status" value="1"/>
</dbReference>
<accession>A0A550JF85</accession>
<dbReference type="Pfam" id="PF02596">
    <property type="entry name" value="DUF169"/>
    <property type="match status" value="1"/>
</dbReference>
<dbReference type="EMBL" id="VJVV01000005">
    <property type="protein sequence ID" value="TRO81862.1"/>
    <property type="molecule type" value="Genomic_DNA"/>
</dbReference>
<dbReference type="InterPro" id="IPR003748">
    <property type="entry name" value="DUF169"/>
</dbReference>
<gene>
    <name evidence="1" type="ORF">FL622_08670</name>
</gene>
<organism evidence="1 2">
    <name type="scientific">Trichloromonas acetexigens</name>
    <dbReference type="NCBI Taxonomy" id="38815"/>
    <lineage>
        <taxon>Bacteria</taxon>
        <taxon>Pseudomonadati</taxon>
        <taxon>Thermodesulfobacteriota</taxon>
        <taxon>Desulfuromonadia</taxon>
        <taxon>Desulfuromonadales</taxon>
        <taxon>Trichloromonadaceae</taxon>
        <taxon>Trichloromonas</taxon>
    </lineage>
</organism>
<reference evidence="1 2" key="1">
    <citation type="submission" date="2019-07" db="EMBL/GenBank/DDBJ databases">
        <title>Insights of Desulfuromonas acetexigens electromicrobiology.</title>
        <authorList>
            <person name="Katuri K."/>
            <person name="Sapireddy V."/>
            <person name="Shaw D.R."/>
            <person name="Saikaly P."/>
        </authorList>
    </citation>
    <scope>NUCLEOTIDE SEQUENCE [LARGE SCALE GENOMIC DNA]</scope>
    <source>
        <strain evidence="1 2">2873</strain>
    </source>
</reference>
<dbReference type="OrthoDB" id="9777728at2"/>